<evidence type="ECO:0008006" key="4">
    <source>
        <dbReference type="Google" id="ProtNLM"/>
    </source>
</evidence>
<sequence>MNRIAIVGHPSSGYMDVEALLKQYGMAEAAPSKREGMSVHDIQASLLKAQGATSTYQAQQETELQQLAPSEVWQGLALDLLLGNLHQQQVWGWASPETLPLLNMWHEVDAHTTFLLVYQHPAVALQQALAASEAVSIPTILNNWAAYHAALLSFYLRHTERSLLVHGQLLLERPEVVLPSLPGLTAPQGGATPATRKPGTLAHTLAQAGLTNPEQVESAASSVGLYLSQQALKHHPAMSIYEELQASATQPASSLGELAPGALLEHYHQQQATLLSSITSLQQKLEKQYHEHAALQREHDAYKQANQATQGPKLNELQQENSMLLEQLHVVQEELEKLHKKQAAAPVRKVEAPLYGAAERVKAQLTYRLGSVVVNSNSAKDFLYLPIALKREHKAFHQEKAARKDKKLPPISKYADAHKAEQVKQHLSYRLGQVIMDNTRTPLGWIKLPFALSKEAKAFKQERQR</sequence>
<feature type="coiled-coil region" evidence="1">
    <location>
        <begin position="278"/>
        <end position="341"/>
    </location>
</feature>
<accession>A0ABQ2WDT9</accession>
<keyword evidence="3" id="KW-1185">Reference proteome</keyword>
<evidence type="ECO:0000313" key="2">
    <source>
        <dbReference type="EMBL" id="GGW50386.1"/>
    </source>
</evidence>
<evidence type="ECO:0000313" key="3">
    <source>
        <dbReference type="Proteomes" id="UP000647585"/>
    </source>
</evidence>
<keyword evidence="1" id="KW-0175">Coiled coil</keyword>
<evidence type="ECO:0000256" key="1">
    <source>
        <dbReference type="SAM" id="Coils"/>
    </source>
</evidence>
<dbReference type="EMBL" id="BMXO01000003">
    <property type="protein sequence ID" value="GGW50386.1"/>
    <property type="molecule type" value="Genomic_DNA"/>
</dbReference>
<proteinExistence type="predicted"/>
<protein>
    <recommendedName>
        <fullName evidence="4">Chromosome partitioning protein ParA</fullName>
    </recommendedName>
</protein>
<gene>
    <name evidence="2" type="ORF">GCM10007158_09160</name>
</gene>
<dbReference type="RefSeq" id="WP_193461101.1">
    <property type="nucleotide sequence ID" value="NZ_BMXO01000003.1"/>
</dbReference>
<comment type="caution">
    <text evidence="2">The sequence shown here is derived from an EMBL/GenBank/DDBJ whole genome shotgun (WGS) entry which is preliminary data.</text>
</comment>
<dbReference type="Proteomes" id="UP000647585">
    <property type="component" value="Unassembled WGS sequence"/>
</dbReference>
<reference evidence="3" key="1">
    <citation type="journal article" date="2019" name="Int. J. Syst. Evol. Microbiol.">
        <title>The Global Catalogue of Microorganisms (GCM) 10K type strain sequencing project: providing services to taxonomists for standard genome sequencing and annotation.</title>
        <authorList>
            <consortium name="The Broad Institute Genomics Platform"/>
            <consortium name="The Broad Institute Genome Sequencing Center for Infectious Disease"/>
            <person name="Wu L."/>
            <person name="Ma J."/>
        </authorList>
    </citation>
    <scope>NUCLEOTIDE SEQUENCE [LARGE SCALE GENOMIC DNA]</scope>
    <source>
        <strain evidence="3">KCTC 22157</strain>
    </source>
</reference>
<organism evidence="2 3">
    <name type="scientific">Halomonas johnsoniae</name>
    <dbReference type="NCBI Taxonomy" id="502832"/>
    <lineage>
        <taxon>Bacteria</taxon>
        <taxon>Pseudomonadati</taxon>
        <taxon>Pseudomonadota</taxon>
        <taxon>Gammaproteobacteria</taxon>
        <taxon>Oceanospirillales</taxon>
        <taxon>Halomonadaceae</taxon>
        <taxon>Halomonas</taxon>
    </lineage>
</organism>
<name>A0ABQ2WDT9_9GAMM</name>